<protein>
    <submittedName>
        <fullName evidence="2">Uncharacterized protein</fullName>
    </submittedName>
</protein>
<dbReference type="RefSeq" id="WP_307233953.1">
    <property type="nucleotide sequence ID" value="NZ_JAUSUZ010000001.1"/>
</dbReference>
<dbReference type="EMBL" id="JAUSUZ010000001">
    <property type="protein sequence ID" value="MDQ0363374.1"/>
    <property type="molecule type" value="Genomic_DNA"/>
</dbReference>
<comment type="caution">
    <text evidence="2">The sequence shown here is derived from an EMBL/GenBank/DDBJ whole genome shotgun (WGS) entry which is preliminary data.</text>
</comment>
<sequence length="220" mass="23283">MQNTTASPGTVVAERTYGTLTLSLSTAVDGYTVTARSGMTRHDELTNPFENKDSARDYWARVAYLAQAQMSAAQIVEKMATADGSAKWTAPAPAPAEPTARLKDFAVDRGRQVPIRRGGASTTPPGPSAIRAMLIAAIDGIVWRAGRGRDKHRTARRDALDAAGTRLLMDLDTAPGDTCRGNWSAGRLNAAGRCWLETYGYLAGGQPTGKATALLGFTAA</sequence>
<accession>A0AAE3W8X2</accession>
<proteinExistence type="predicted"/>
<gene>
    <name evidence="1" type="ORF">J2S42_000043</name>
    <name evidence="2" type="ORF">J2S42_008444</name>
</gene>
<keyword evidence="3" id="KW-1185">Reference proteome</keyword>
<evidence type="ECO:0000313" key="1">
    <source>
        <dbReference type="EMBL" id="MDQ0363374.1"/>
    </source>
</evidence>
<evidence type="ECO:0000313" key="3">
    <source>
        <dbReference type="Proteomes" id="UP001240236"/>
    </source>
</evidence>
<dbReference type="AlphaFoldDB" id="A0AAE3W8X2"/>
<reference evidence="2 3" key="1">
    <citation type="submission" date="2023-07" db="EMBL/GenBank/DDBJ databases">
        <title>Sequencing the genomes of 1000 actinobacteria strains.</title>
        <authorList>
            <person name="Klenk H.-P."/>
        </authorList>
    </citation>
    <scope>NUCLEOTIDE SEQUENCE [LARGE SCALE GENOMIC DNA]</scope>
    <source>
        <strain evidence="2 3">DSM 44709</strain>
    </source>
</reference>
<dbReference type="EMBL" id="JAUSUZ010000002">
    <property type="protein sequence ID" value="MDQ0371696.1"/>
    <property type="molecule type" value="Genomic_DNA"/>
</dbReference>
<evidence type="ECO:0000313" key="2">
    <source>
        <dbReference type="EMBL" id="MDQ0371696.1"/>
    </source>
</evidence>
<dbReference type="Proteomes" id="UP001240236">
    <property type="component" value="Unassembled WGS sequence"/>
</dbReference>
<organism evidence="2 3">
    <name type="scientific">Catenuloplanes indicus</name>
    <dbReference type="NCBI Taxonomy" id="137267"/>
    <lineage>
        <taxon>Bacteria</taxon>
        <taxon>Bacillati</taxon>
        <taxon>Actinomycetota</taxon>
        <taxon>Actinomycetes</taxon>
        <taxon>Micromonosporales</taxon>
        <taxon>Micromonosporaceae</taxon>
        <taxon>Catenuloplanes</taxon>
    </lineage>
</organism>
<name>A0AAE3W8X2_9ACTN</name>